<comment type="caution">
    <text evidence="3">The sequence shown here is derived from an EMBL/GenBank/DDBJ whole genome shotgun (WGS) entry which is preliminary data.</text>
</comment>
<comment type="similarity">
    <text evidence="1">Belongs to the PITHD1 family.</text>
</comment>
<dbReference type="SUPFAM" id="SSF49785">
    <property type="entry name" value="Galactose-binding domain-like"/>
    <property type="match status" value="1"/>
</dbReference>
<accession>A0A1B7TD32</accession>
<proteinExistence type="inferred from homology"/>
<dbReference type="OrthoDB" id="2635at2759"/>
<evidence type="ECO:0000259" key="2">
    <source>
        <dbReference type="PROSITE" id="PS51532"/>
    </source>
</evidence>
<dbReference type="Proteomes" id="UP000092321">
    <property type="component" value="Unassembled WGS sequence"/>
</dbReference>
<dbReference type="EMBL" id="LXPE01000015">
    <property type="protein sequence ID" value="OBA26621.1"/>
    <property type="molecule type" value="Genomic_DNA"/>
</dbReference>
<dbReference type="PROSITE" id="PS51532">
    <property type="entry name" value="PITH"/>
    <property type="match status" value="1"/>
</dbReference>
<keyword evidence="4" id="KW-1185">Reference proteome</keyword>
<evidence type="ECO:0000313" key="3">
    <source>
        <dbReference type="EMBL" id="OBA26621.1"/>
    </source>
</evidence>
<feature type="domain" description="PITH" evidence="2">
    <location>
        <begin position="11"/>
        <end position="193"/>
    </location>
</feature>
<dbReference type="Gene3D" id="2.60.120.470">
    <property type="entry name" value="PITH domain"/>
    <property type="match status" value="1"/>
</dbReference>
<dbReference type="PANTHER" id="PTHR12175:SF1">
    <property type="entry name" value="PITH DOMAIN-CONTAINING PROTEIN 1"/>
    <property type="match status" value="1"/>
</dbReference>
<dbReference type="AlphaFoldDB" id="A0A1B7TD32"/>
<dbReference type="Pfam" id="PF06201">
    <property type="entry name" value="PITH"/>
    <property type="match status" value="1"/>
</dbReference>
<dbReference type="InterPro" id="IPR037047">
    <property type="entry name" value="PITH_dom_sf"/>
</dbReference>
<organism evidence="3 4">
    <name type="scientific">Hanseniaspora valbyensis NRRL Y-1626</name>
    <dbReference type="NCBI Taxonomy" id="766949"/>
    <lineage>
        <taxon>Eukaryota</taxon>
        <taxon>Fungi</taxon>
        <taxon>Dikarya</taxon>
        <taxon>Ascomycota</taxon>
        <taxon>Saccharomycotina</taxon>
        <taxon>Saccharomycetes</taxon>
        <taxon>Saccharomycodales</taxon>
        <taxon>Saccharomycodaceae</taxon>
        <taxon>Hanseniaspora</taxon>
    </lineage>
</organism>
<dbReference type="InterPro" id="IPR008979">
    <property type="entry name" value="Galactose-bd-like_sf"/>
</dbReference>
<gene>
    <name evidence="3" type="ORF">HANVADRAFT_76110</name>
</gene>
<name>A0A1B7TD32_9ASCO</name>
<sequence>MACTDHDHSIPKFTPTSEENNLVEFIDLANVKFLNGLIKPNGKNKEDFLNLSLLENNEKITLESDCDNQILLIIPFLTNVTLYSILLETKDSEGTLKHLNLFNNLNESFNDFNSVSRREPDQSTEIIHNSTTIPEYPLDRVRTFKNCNKLHIFLPDNIEDDEDLITRITYLEIRGEPSKKKTNNGLDANLTTKVFLKDATFESLGNPKDHKKFEQNNSAIMDI</sequence>
<dbReference type="PANTHER" id="PTHR12175">
    <property type="entry name" value="AD039 HT014 THIOREDOXIN FAMILY TRP26"/>
    <property type="match status" value="1"/>
</dbReference>
<evidence type="ECO:0000313" key="4">
    <source>
        <dbReference type="Proteomes" id="UP000092321"/>
    </source>
</evidence>
<dbReference type="GO" id="GO:0005737">
    <property type="term" value="C:cytoplasm"/>
    <property type="evidence" value="ECO:0007669"/>
    <property type="project" value="UniProtKB-ARBA"/>
</dbReference>
<dbReference type="InterPro" id="IPR045099">
    <property type="entry name" value="PITH1-like"/>
</dbReference>
<protein>
    <submittedName>
        <fullName evidence="3">DUF1000-domain-containing protein</fullName>
    </submittedName>
</protein>
<dbReference type="InterPro" id="IPR010400">
    <property type="entry name" value="PITH_dom"/>
</dbReference>
<reference evidence="4" key="1">
    <citation type="journal article" date="2016" name="Proc. Natl. Acad. Sci. U.S.A.">
        <title>Comparative genomics of biotechnologically important yeasts.</title>
        <authorList>
            <person name="Riley R."/>
            <person name="Haridas S."/>
            <person name="Wolfe K.H."/>
            <person name="Lopes M.R."/>
            <person name="Hittinger C.T."/>
            <person name="Goeker M."/>
            <person name="Salamov A.A."/>
            <person name="Wisecaver J.H."/>
            <person name="Long T.M."/>
            <person name="Calvey C.H."/>
            <person name="Aerts A.L."/>
            <person name="Barry K.W."/>
            <person name="Choi C."/>
            <person name="Clum A."/>
            <person name="Coughlan A.Y."/>
            <person name="Deshpande S."/>
            <person name="Douglass A.P."/>
            <person name="Hanson S.J."/>
            <person name="Klenk H.-P."/>
            <person name="LaButti K.M."/>
            <person name="Lapidus A."/>
            <person name="Lindquist E.A."/>
            <person name="Lipzen A.M."/>
            <person name="Meier-Kolthoff J.P."/>
            <person name="Ohm R.A."/>
            <person name="Otillar R.P."/>
            <person name="Pangilinan J.L."/>
            <person name="Peng Y."/>
            <person name="Rokas A."/>
            <person name="Rosa C.A."/>
            <person name="Scheuner C."/>
            <person name="Sibirny A.A."/>
            <person name="Slot J.C."/>
            <person name="Stielow J.B."/>
            <person name="Sun H."/>
            <person name="Kurtzman C.P."/>
            <person name="Blackwell M."/>
            <person name="Grigoriev I.V."/>
            <person name="Jeffries T.W."/>
        </authorList>
    </citation>
    <scope>NUCLEOTIDE SEQUENCE [LARGE SCALE GENOMIC DNA]</scope>
    <source>
        <strain evidence="4">NRRL Y-1626</strain>
    </source>
</reference>
<evidence type="ECO:0000256" key="1">
    <source>
        <dbReference type="ARBA" id="ARBA00025788"/>
    </source>
</evidence>